<reference evidence="2 16" key="3">
    <citation type="submission" date="2020-02" db="EMBL/GenBank/DDBJ databases">
        <title>Whole-genome sequencing and comparative analysis of the genomes of Bacteroides thetaiotaomicron and Escherichia coli isolated from a healthy resident in Vietnam.</title>
        <authorList>
            <person name="Mohsin M."/>
            <person name="Tanaka K."/>
            <person name="Kawahara R."/>
            <person name="Kondo S."/>
            <person name="Noguchi H."/>
            <person name="Motooka D."/>
            <person name="Nakamura S."/>
            <person name="Khong D.T."/>
            <person name="Nguyen T.N."/>
            <person name="Tran H.T."/>
            <person name="Yamamoto Y."/>
        </authorList>
    </citation>
    <scope>NUCLEOTIDE SEQUENCE [LARGE SCALE GENOMIC DNA]</scope>
    <source>
        <strain evidence="2 16">F9-2</strain>
    </source>
</reference>
<evidence type="ECO:0000313" key="10">
    <source>
        <dbReference type="Proteomes" id="UP000283616"/>
    </source>
</evidence>
<evidence type="ECO:0000313" key="15">
    <source>
        <dbReference type="Proteomes" id="UP000488521"/>
    </source>
</evidence>
<evidence type="ECO:0000313" key="11">
    <source>
        <dbReference type="Proteomes" id="UP000284785"/>
    </source>
</evidence>
<dbReference type="RefSeq" id="WP_008762142.1">
    <property type="nucleotide sequence ID" value="NZ_AP022660.1"/>
</dbReference>
<evidence type="ECO:0000313" key="9">
    <source>
        <dbReference type="EMBL" id="UYU64815.1"/>
    </source>
</evidence>
<dbReference type="EMBL" id="WCRS01000011">
    <property type="protein sequence ID" value="KAB4472414.1"/>
    <property type="molecule type" value="Genomic_DNA"/>
</dbReference>
<dbReference type="EMBL" id="QROV01000010">
    <property type="protein sequence ID" value="RHL59614.1"/>
    <property type="molecule type" value="Genomic_DNA"/>
</dbReference>
<dbReference type="Proteomes" id="UP001156218">
    <property type="component" value="Chromosome"/>
</dbReference>
<dbReference type="EMBL" id="CP083680">
    <property type="protein sequence ID" value="UYU64815.1"/>
    <property type="molecule type" value="Genomic_DNA"/>
</dbReference>
<dbReference type="Proteomes" id="UP000436858">
    <property type="component" value="Unassembled WGS sequence"/>
</dbReference>
<evidence type="ECO:0000313" key="13">
    <source>
        <dbReference type="Proteomes" id="UP000436858"/>
    </source>
</evidence>
<evidence type="ECO:0000313" key="3">
    <source>
        <dbReference type="EMBL" id="KAB4308788.1"/>
    </source>
</evidence>
<evidence type="ECO:0000313" key="6">
    <source>
        <dbReference type="EMBL" id="KAB4472414.1"/>
    </source>
</evidence>
<accession>A0A0P0FC85</accession>
<feature type="region of interest" description="Disordered" evidence="1">
    <location>
        <begin position="33"/>
        <end position="65"/>
    </location>
</feature>
<name>A0A0P0FC85_BACT4</name>
<dbReference type="EMBL" id="WCRW01000029">
    <property type="protein sequence ID" value="KAB4450387.1"/>
    <property type="molecule type" value="Genomic_DNA"/>
</dbReference>
<dbReference type="Proteomes" id="UP000500882">
    <property type="component" value="Chromosome"/>
</dbReference>
<proteinExistence type="predicted"/>
<reference evidence="9 17" key="4">
    <citation type="submission" date="2021-06" db="EMBL/GenBank/DDBJ databases">
        <title>Interrogation of the integrated mobile genetic elements in gut-associated Bacteroides with a consensus prediction approach.</title>
        <authorList>
            <person name="Campbell D.E."/>
            <person name="Leigh J.R."/>
            <person name="Kim T."/>
            <person name="England W."/>
            <person name="Whitaker R.J."/>
            <person name="Degnan P.H."/>
        </authorList>
    </citation>
    <scope>NUCLEOTIDE SEQUENCE [LARGE SCALE GENOMIC DNA]</scope>
    <source>
        <strain evidence="9 17">WAL8669</strain>
    </source>
</reference>
<evidence type="ECO:0000313" key="4">
    <source>
        <dbReference type="EMBL" id="KAB4450387.1"/>
    </source>
</evidence>
<protein>
    <submittedName>
        <fullName evidence="6">Uncharacterized protein</fullName>
    </submittedName>
</protein>
<evidence type="ECO:0000313" key="7">
    <source>
        <dbReference type="EMBL" id="RHD86717.1"/>
    </source>
</evidence>
<dbReference type="Proteomes" id="UP000284785">
    <property type="component" value="Unassembled WGS sequence"/>
</dbReference>
<dbReference type="EMBL" id="AP022660">
    <property type="protein sequence ID" value="BCA50998.1"/>
    <property type="molecule type" value="Genomic_DNA"/>
</dbReference>
<dbReference type="KEGG" id="btho:Btheta7330_01479"/>
<evidence type="ECO:0000313" key="8">
    <source>
        <dbReference type="EMBL" id="RHL59614.1"/>
    </source>
</evidence>
<gene>
    <name evidence="2" type="ORF">BatF92_29400</name>
    <name evidence="8" type="ORF">DW011_10565</name>
    <name evidence="7" type="ORF">DW780_15270</name>
    <name evidence="6" type="ORF">GAN59_15430</name>
    <name evidence="4" type="ORF">GAN75_25540</name>
    <name evidence="5" type="ORF">GAN91_26970</name>
    <name evidence="3" type="ORF">GAO51_19105</name>
    <name evidence="9" type="ORF">KQP68_14615</name>
</gene>
<dbReference type="Proteomes" id="UP000436825">
    <property type="component" value="Unassembled WGS sequence"/>
</dbReference>
<evidence type="ECO:0000313" key="5">
    <source>
        <dbReference type="EMBL" id="KAB4469747.1"/>
    </source>
</evidence>
<reference evidence="12 13" key="2">
    <citation type="journal article" date="2019" name="Nat. Med.">
        <title>A library of human gut bacterial isolates paired with longitudinal multiomics data enables mechanistic microbiome research.</title>
        <authorList>
            <person name="Poyet M."/>
            <person name="Groussin M."/>
            <person name="Gibbons S.M."/>
            <person name="Avila-Pacheco J."/>
            <person name="Jiang X."/>
            <person name="Kearney S.M."/>
            <person name="Perrotta A.R."/>
            <person name="Berdy B."/>
            <person name="Zhao S."/>
            <person name="Lieberman T.D."/>
            <person name="Swanson P.K."/>
            <person name="Smith M."/>
            <person name="Roesemann S."/>
            <person name="Alexander J.E."/>
            <person name="Rich S.A."/>
            <person name="Livny J."/>
            <person name="Vlamakis H."/>
            <person name="Clish C."/>
            <person name="Bullock K."/>
            <person name="Deik A."/>
            <person name="Scott J."/>
            <person name="Pierce K.A."/>
            <person name="Xavier R.J."/>
            <person name="Alm E.J."/>
        </authorList>
    </citation>
    <scope>NUCLEOTIDE SEQUENCE [LARGE SCALE GENOMIC DNA]</scope>
    <source>
        <strain evidence="6 15">BIOML-A156</strain>
        <strain evidence="4 12">BIOML-A160</strain>
        <strain evidence="5 13">BIOML-A162</strain>
        <strain evidence="3 14">BIOML-A188</strain>
    </source>
</reference>
<reference evidence="10 11" key="1">
    <citation type="submission" date="2018-08" db="EMBL/GenBank/DDBJ databases">
        <title>A genome reference for cultivated species of the human gut microbiota.</title>
        <authorList>
            <person name="Zou Y."/>
            <person name="Xue W."/>
            <person name="Luo G."/>
        </authorList>
    </citation>
    <scope>NUCLEOTIDE SEQUENCE [LARGE SCALE GENOMIC DNA]</scope>
    <source>
        <strain evidence="8 10">AF37-12</strain>
        <strain evidence="7 11">AM30-26</strain>
    </source>
</reference>
<dbReference type="EMBL" id="QSJP01000013">
    <property type="protein sequence ID" value="RHD86717.1"/>
    <property type="molecule type" value="Genomic_DNA"/>
</dbReference>
<dbReference type="Proteomes" id="UP000488521">
    <property type="component" value="Unassembled WGS sequence"/>
</dbReference>
<dbReference type="Proteomes" id="UP000440614">
    <property type="component" value="Unassembled WGS sequence"/>
</dbReference>
<evidence type="ECO:0000256" key="1">
    <source>
        <dbReference type="SAM" id="MobiDB-lite"/>
    </source>
</evidence>
<dbReference type="AlphaFoldDB" id="A0A0P0FC85"/>
<evidence type="ECO:0000313" key="14">
    <source>
        <dbReference type="Proteomes" id="UP000440614"/>
    </source>
</evidence>
<organism evidence="6 15">
    <name type="scientific">Bacteroides thetaiotaomicron</name>
    <dbReference type="NCBI Taxonomy" id="818"/>
    <lineage>
        <taxon>Bacteria</taxon>
        <taxon>Pseudomonadati</taxon>
        <taxon>Bacteroidota</taxon>
        <taxon>Bacteroidia</taxon>
        <taxon>Bacteroidales</taxon>
        <taxon>Bacteroidaceae</taxon>
        <taxon>Bacteroides</taxon>
    </lineage>
</organism>
<feature type="compositionally biased region" description="Basic and acidic residues" evidence="1">
    <location>
        <begin position="33"/>
        <end position="58"/>
    </location>
</feature>
<dbReference type="Proteomes" id="UP000283616">
    <property type="component" value="Unassembled WGS sequence"/>
</dbReference>
<evidence type="ECO:0000313" key="12">
    <source>
        <dbReference type="Proteomes" id="UP000436825"/>
    </source>
</evidence>
<evidence type="ECO:0000313" key="17">
    <source>
        <dbReference type="Proteomes" id="UP001156218"/>
    </source>
</evidence>
<dbReference type="EMBL" id="WCSY01000020">
    <property type="protein sequence ID" value="KAB4308788.1"/>
    <property type="molecule type" value="Genomic_DNA"/>
</dbReference>
<dbReference type="GeneID" id="60927568"/>
<dbReference type="EMBL" id="WCRY01000054">
    <property type="protein sequence ID" value="KAB4469747.1"/>
    <property type="molecule type" value="Genomic_DNA"/>
</dbReference>
<evidence type="ECO:0000313" key="16">
    <source>
        <dbReference type="Proteomes" id="UP000500882"/>
    </source>
</evidence>
<sequence>MALFVNPGKDWEKNMSEEDIAQMESQGYDVTELRAKRAKSAEEEEKERLREKEERENFKNPTNLNKLAPYLQTPRDMSTSFFKAMAGSAPWLFKDRWKRKYTEAPIVYAAVVQANTALWMPGNNDYYPAVFVFALDQKHIHDTEWLKQIAEEINVLQDADQIPGDCRKLIQTLRDDTSEFCFRIGKSVCGDANAWCATYKFDKQTALPRKALPSDGIVPFLLKSAPVENQFVDFKLIPTEFYIG</sequence>
<evidence type="ECO:0000313" key="2">
    <source>
        <dbReference type="EMBL" id="BCA50998.1"/>
    </source>
</evidence>